<evidence type="ECO:0000313" key="1">
    <source>
        <dbReference type="EMBL" id="KAI8533474.1"/>
    </source>
</evidence>
<reference evidence="1" key="1">
    <citation type="submission" date="2022-02" db="EMBL/GenBank/DDBJ databases">
        <title>Plant Genome Project.</title>
        <authorList>
            <person name="Zhang R.-G."/>
        </authorList>
    </citation>
    <scope>NUCLEOTIDE SEQUENCE</scope>
    <source>
        <strain evidence="1">AT1</strain>
    </source>
</reference>
<dbReference type="Proteomes" id="UP001062846">
    <property type="component" value="Chromosome 10"/>
</dbReference>
<gene>
    <name evidence="1" type="ORF">RHMOL_Rhmol10G0013500</name>
</gene>
<keyword evidence="2" id="KW-1185">Reference proteome</keyword>
<protein>
    <submittedName>
        <fullName evidence="1">Uncharacterized protein</fullName>
    </submittedName>
</protein>
<organism evidence="1 2">
    <name type="scientific">Rhododendron molle</name>
    <name type="common">Chinese azalea</name>
    <name type="synonym">Azalea mollis</name>
    <dbReference type="NCBI Taxonomy" id="49168"/>
    <lineage>
        <taxon>Eukaryota</taxon>
        <taxon>Viridiplantae</taxon>
        <taxon>Streptophyta</taxon>
        <taxon>Embryophyta</taxon>
        <taxon>Tracheophyta</taxon>
        <taxon>Spermatophyta</taxon>
        <taxon>Magnoliopsida</taxon>
        <taxon>eudicotyledons</taxon>
        <taxon>Gunneridae</taxon>
        <taxon>Pentapetalae</taxon>
        <taxon>asterids</taxon>
        <taxon>Ericales</taxon>
        <taxon>Ericaceae</taxon>
        <taxon>Ericoideae</taxon>
        <taxon>Rhodoreae</taxon>
        <taxon>Rhododendron</taxon>
    </lineage>
</organism>
<comment type="caution">
    <text evidence="1">The sequence shown here is derived from an EMBL/GenBank/DDBJ whole genome shotgun (WGS) entry which is preliminary data.</text>
</comment>
<proteinExistence type="predicted"/>
<dbReference type="EMBL" id="CM046397">
    <property type="protein sequence ID" value="KAI8533474.1"/>
    <property type="molecule type" value="Genomic_DNA"/>
</dbReference>
<sequence>MNDQEWEDSQQTLFGSLLFSGDPSRCIIPESHDKPIVYIPEGLNINQIEEATSNTDPLDTVSLPALFQHNPSSDCQQAIETVFNDHDWFPQAYIIGESLPRPSAPFPHSANISVLVPDPQTTTWSEDEVINIRVGSDETYGLRINVKDRKGRLSEPANAKSVKDLKTSGAKTNNSGKIPSIE</sequence>
<evidence type="ECO:0000313" key="2">
    <source>
        <dbReference type="Proteomes" id="UP001062846"/>
    </source>
</evidence>
<accession>A0ACC0LXV3</accession>
<name>A0ACC0LXV3_RHOML</name>